<dbReference type="OrthoDB" id="9803665at2"/>
<dbReference type="SUPFAM" id="SSF53383">
    <property type="entry name" value="PLP-dependent transferases"/>
    <property type="match status" value="1"/>
</dbReference>
<dbReference type="EMBL" id="BAEN01000011">
    <property type="protein sequence ID" value="GAC12966.1"/>
    <property type="molecule type" value="Genomic_DNA"/>
</dbReference>
<evidence type="ECO:0000313" key="9">
    <source>
        <dbReference type="Proteomes" id="UP000006334"/>
    </source>
</evidence>
<evidence type="ECO:0000256" key="1">
    <source>
        <dbReference type="ARBA" id="ARBA00001933"/>
    </source>
</evidence>
<evidence type="ECO:0000256" key="2">
    <source>
        <dbReference type="ARBA" id="ARBA00009533"/>
    </source>
</evidence>
<dbReference type="GO" id="GO:0019752">
    <property type="term" value="P:carboxylic acid metabolic process"/>
    <property type="evidence" value="ECO:0007669"/>
    <property type="project" value="InterPro"/>
</dbReference>
<dbReference type="STRING" id="1127673.GLIP_0316"/>
<keyword evidence="3" id="KW-0210">Decarboxylase</keyword>
<protein>
    <submittedName>
        <fullName evidence="8">Pyridoxal-dependent decarboxylase</fullName>
    </submittedName>
</protein>
<sequence length="468" mass="51185">MSKLQIHMLEQTRSCELLKLASTSAFTYLEDAEQKNVFPSDESLDLLTGFDGDLPENVGDGVQIIKQLAELGGQNTVRYSGGRYYGFVNGGALPIGLAAKWLADIWDQNAALHVMSPVAAKLESICQQWLKQLFALPDETVAGLVGGTSVASLCGLAAARYRLLSNLNWDISEQGLFGAPTLRIILGKQTHGTVIKMLNLLGFGQQQIEWVDCDEQGRMRIEKIPELDNTCIMVLQAGNVCSGAFDDFARIIPIAKKAEAWVHIDGAFGLWAAASTQFSTLTKGINLANSWSVDGHKTLNTPYDCGVILCSDPAALTHALHQQGSYIQTSEARDSMIYTPDMSRRARGIELWSCLAFLGKSGIAELVSLLHQHAKYFAQQAQKSGFEVLNDVVFNQVILACGTNEITKNVLKHIQNSGITWCGGAKWMGRDIIRVSVCSWATTELEMDKSLAVFVESLHQNTSNSEHN</sequence>
<organism evidence="8 9">
    <name type="scientific">Aliiglaciecola lipolytica E3</name>
    <dbReference type="NCBI Taxonomy" id="1127673"/>
    <lineage>
        <taxon>Bacteria</taxon>
        <taxon>Pseudomonadati</taxon>
        <taxon>Pseudomonadota</taxon>
        <taxon>Gammaproteobacteria</taxon>
        <taxon>Alteromonadales</taxon>
        <taxon>Alteromonadaceae</taxon>
        <taxon>Aliiglaciecola</taxon>
    </lineage>
</organism>
<proteinExistence type="inferred from homology"/>
<dbReference type="GO" id="GO:0016831">
    <property type="term" value="F:carboxy-lyase activity"/>
    <property type="evidence" value="ECO:0007669"/>
    <property type="project" value="UniProtKB-KW"/>
</dbReference>
<evidence type="ECO:0000256" key="7">
    <source>
        <dbReference type="RuleBase" id="RU000382"/>
    </source>
</evidence>
<dbReference type="InterPro" id="IPR002129">
    <property type="entry name" value="PyrdxlP-dep_de-COase"/>
</dbReference>
<comment type="similarity">
    <text evidence="2 7">Belongs to the group II decarboxylase family.</text>
</comment>
<evidence type="ECO:0000256" key="5">
    <source>
        <dbReference type="ARBA" id="ARBA00023239"/>
    </source>
</evidence>
<dbReference type="Proteomes" id="UP000006334">
    <property type="component" value="Unassembled WGS sequence"/>
</dbReference>
<keyword evidence="4 6" id="KW-0663">Pyridoxal phosphate</keyword>
<dbReference type="Pfam" id="PF00282">
    <property type="entry name" value="Pyridoxal_deC"/>
    <property type="match status" value="1"/>
</dbReference>
<dbReference type="InterPro" id="IPR015424">
    <property type="entry name" value="PyrdxlP-dep_Trfase"/>
</dbReference>
<evidence type="ECO:0000256" key="3">
    <source>
        <dbReference type="ARBA" id="ARBA00022793"/>
    </source>
</evidence>
<accession>K6XMR4</accession>
<dbReference type="RefSeq" id="WP_008842786.1">
    <property type="nucleotide sequence ID" value="NZ_BAEN01000011.1"/>
</dbReference>
<dbReference type="AlphaFoldDB" id="K6XMR4"/>
<comment type="cofactor">
    <cofactor evidence="1 6 7">
        <name>pyridoxal 5'-phosphate</name>
        <dbReference type="ChEBI" id="CHEBI:597326"/>
    </cofactor>
</comment>
<gene>
    <name evidence="8" type="ORF">GLIP_0316</name>
</gene>
<comment type="caution">
    <text evidence="8">The sequence shown here is derived from an EMBL/GenBank/DDBJ whole genome shotgun (WGS) entry which is preliminary data.</text>
</comment>
<dbReference type="InterPro" id="IPR010977">
    <property type="entry name" value="Aromatic_deC"/>
</dbReference>
<dbReference type="GO" id="GO:0030170">
    <property type="term" value="F:pyridoxal phosphate binding"/>
    <property type="evidence" value="ECO:0007669"/>
    <property type="project" value="InterPro"/>
</dbReference>
<dbReference type="Gene3D" id="3.90.1150.10">
    <property type="entry name" value="Aspartate Aminotransferase, domain 1"/>
    <property type="match status" value="1"/>
</dbReference>
<evidence type="ECO:0000256" key="4">
    <source>
        <dbReference type="ARBA" id="ARBA00022898"/>
    </source>
</evidence>
<dbReference type="PANTHER" id="PTHR11999">
    <property type="entry name" value="GROUP II PYRIDOXAL-5-PHOSPHATE DECARBOXYLASE"/>
    <property type="match status" value="1"/>
</dbReference>
<dbReference type="Gene3D" id="3.40.640.10">
    <property type="entry name" value="Type I PLP-dependent aspartate aminotransferase-like (Major domain)"/>
    <property type="match status" value="1"/>
</dbReference>
<keyword evidence="5 7" id="KW-0456">Lyase</keyword>
<dbReference type="InterPro" id="IPR015422">
    <property type="entry name" value="PyrdxlP-dep_Trfase_small"/>
</dbReference>
<feature type="modified residue" description="N6-(pyridoxal phosphate)lysine" evidence="6">
    <location>
        <position position="297"/>
    </location>
</feature>
<keyword evidence="9" id="KW-1185">Reference proteome</keyword>
<evidence type="ECO:0000313" key="8">
    <source>
        <dbReference type="EMBL" id="GAC12966.1"/>
    </source>
</evidence>
<name>K6XMR4_9ALTE</name>
<dbReference type="eggNOG" id="COG0076">
    <property type="taxonomic scope" value="Bacteria"/>
</dbReference>
<reference evidence="8 9" key="1">
    <citation type="journal article" date="2017" name="Antonie Van Leeuwenhoek">
        <title>Rhizobium rhizosphaerae sp. nov., a novel species isolated from rice rhizosphere.</title>
        <authorList>
            <person name="Zhao J.J."/>
            <person name="Zhang J."/>
            <person name="Zhang R.J."/>
            <person name="Zhang C.W."/>
            <person name="Yin H.Q."/>
            <person name="Zhang X.X."/>
        </authorList>
    </citation>
    <scope>NUCLEOTIDE SEQUENCE [LARGE SCALE GENOMIC DNA]</scope>
    <source>
        <strain evidence="8 9">E3</strain>
    </source>
</reference>
<dbReference type="InterPro" id="IPR015421">
    <property type="entry name" value="PyrdxlP-dep_Trfase_major"/>
</dbReference>
<evidence type="ECO:0000256" key="6">
    <source>
        <dbReference type="PIRSR" id="PIRSR602129-50"/>
    </source>
</evidence>
<dbReference type="PANTHER" id="PTHR11999:SF70">
    <property type="entry name" value="MIP05841P"/>
    <property type="match status" value="1"/>
</dbReference>